<dbReference type="PATRIC" id="fig|1310613.3.peg.1298"/>
<feature type="transmembrane region" description="Helical" evidence="1">
    <location>
        <begin position="188"/>
        <end position="206"/>
    </location>
</feature>
<dbReference type="InterPro" id="IPR014509">
    <property type="entry name" value="YjdF-like"/>
</dbReference>
<dbReference type="AlphaFoldDB" id="A0A009HQA9"/>
<comment type="caution">
    <text evidence="2">The sequence shown here is derived from an EMBL/GenBank/DDBJ whole genome shotgun (WGS) entry which is preliminary data.</text>
</comment>
<feature type="transmembrane region" description="Helical" evidence="1">
    <location>
        <begin position="140"/>
        <end position="168"/>
    </location>
</feature>
<feature type="transmembrane region" description="Helical" evidence="1">
    <location>
        <begin position="12"/>
        <end position="29"/>
    </location>
</feature>
<evidence type="ECO:0000313" key="3">
    <source>
        <dbReference type="Proteomes" id="UP000020595"/>
    </source>
</evidence>
<proteinExistence type="predicted"/>
<dbReference type="InterPro" id="IPR058534">
    <property type="entry name" value="YjdF"/>
</dbReference>
<dbReference type="Proteomes" id="UP000020595">
    <property type="component" value="Unassembled WGS sequence"/>
</dbReference>
<dbReference type="RefSeq" id="WP_000570324.1">
    <property type="nucleotide sequence ID" value="NZ_JEWH01000012.1"/>
</dbReference>
<evidence type="ECO:0000256" key="1">
    <source>
        <dbReference type="SAM" id="Phobius"/>
    </source>
</evidence>
<protein>
    <recommendedName>
        <fullName evidence="4">DUF2238 domain-containing protein</fullName>
    </recommendedName>
</protein>
<organism evidence="2 3">
    <name type="scientific">Acinetobacter baumannii (strain 1295743)</name>
    <dbReference type="NCBI Taxonomy" id="1310613"/>
    <lineage>
        <taxon>Bacteria</taxon>
        <taxon>Pseudomonadati</taxon>
        <taxon>Pseudomonadota</taxon>
        <taxon>Gammaproteobacteria</taxon>
        <taxon>Moraxellales</taxon>
        <taxon>Moraxellaceae</taxon>
        <taxon>Acinetobacter</taxon>
        <taxon>Acinetobacter calcoaceticus/baumannii complex</taxon>
    </lineage>
</organism>
<dbReference type="PIRSF" id="PIRSF020606">
    <property type="entry name" value="UCP020606"/>
    <property type="match status" value="1"/>
</dbReference>
<reference evidence="2 3" key="1">
    <citation type="submission" date="2014-02" db="EMBL/GenBank/DDBJ databases">
        <title>Comparative genomics and transcriptomics to identify genetic mechanisms underlying the emergence of carbapenem resistant Acinetobacter baumannii (CRAb).</title>
        <authorList>
            <person name="Harris A.D."/>
            <person name="Johnson K.J."/>
            <person name="George J."/>
            <person name="Shefchek K."/>
            <person name="Daugherty S.C."/>
            <person name="Parankush S."/>
            <person name="Sadzewicz L."/>
            <person name="Tallon L."/>
            <person name="Sengamalay N."/>
            <person name="Hazen T.H."/>
            <person name="Rasko D.A."/>
        </authorList>
    </citation>
    <scope>NUCLEOTIDE SEQUENCE [LARGE SCALE GENOMIC DNA]</scope>
    <source>
        <strain evidence="2 3">1295743</strain>
    </source>
</reference>
<keyword evidence="1" id="KW-1133">Transmembrane helix</keyword>
<evidence type="ECO:0000313" key="2">
    <source>
        <dbReference type="EMBL" id="EXB06392.1"/>
    </source>
</evidence>
<sequence>MIEKEFKVKHYIALGLLFIAIIISGIQPLEFEAYLLHQAGTVFMVILLFIIFKKIGLDFLSFTFYLLFLLIHIIGAHYLYSYVPYNDWIQQVFHFNLDQYMGWSRNMYDRLVHLAYGVLLYPLIYRVFQVWLPTARPFSLFLLVVQFVMASSVFYELIEWVIAIGLSPEQAENYNGQQGDMWDAHKDMLLATIGAILYGLIALLTTPKNQTIN</sequence>
<evidence type="ECO:0008006" key="4">
    <source>
        <dbReference type="Google" id="ProtNLM"/>
    </source>
</evidence>
<feature type="transmembrane region" description="Helical" evidence="1">
    <location>
        <begin position="111"/>
        <end position="128"/>
    </location>
</feature>
<dbReference type="EMBL" id="JEWH01000012">
    <property type="protein sequence ID" value="EXB06392.1"/>
    <property type="molecule type" value="Genomic_DNA"/>
</dbReference>
<gene>
    <name evidence="2" type="ORF">J512_1353</name>
</gene>
<feature type="transmembrane region" description="Helical" evidence="1">
    <location>
        <begin position="59"/>
        <end position="80"/>
    </location>
</feature>
<keyword evidence="1" id="KW-0472">Membrane</keyword>
<dbReference type="Pfam" id="PF09997">
    <property type="entry name" value="DUF2238"/>
    <property type="match status" value="1"/>
</dbReference>
<keyword evidence="1" id="KW-0812">Transmembrane</keyword>
<accession>A0A009HQA9</accession>
<feature type="transmembrane region" description="Helical" evidence="1">
    <location>
        <begin position="35"/>
        <end position="52"/>
    </location>
</feature>
<name>A0A009HQA9_ACIB9</name>